<organism evidence="1 2">
    <name type="scientific">Batillaria attramentaria</name>
    <dbReference type="NCBI Taxonomy" id="370345"/>
    <lineage>
        <taxon>Eukaryota</taxon>
        <taxon>Metazoa</taxon>
        <taxon>Spiralia</taxon>
        <taxon>Lophotrochozoa</taxon>
        <taxon>Mollusca</taxon>
        <taxon>Gastropoda</taxon>
        <taxon>Caenogastropoda</taxon>
        <taxon>Sorbeoconcha</taxon>
        <taxon>Cerithioidea</taxon>
        <taxon>Batillariidae</taxon>
        <taxon>Batillaria</taxon>
    </lineage>
</organism>
<protein>
    <recommendedName>
        <fullName evidence="3">CST complex subunit CTC1</fullName>
    </recommendedName>
</protein>
<dbReference type="EMBL" id="JACVVK020000347">
    <property type="protein sequence ID" value="KAK7477538.1"/>
    <property type="molecule type" value="Genomic_DNA"/>
</dbReference>
<evidence type="ECO:0000313" key="2">
    <source>
        <dbReference type="Proteomes" id="UP001519460"/>
    </source>
</evidence>
<sequence>VINCSCREKPGELTTPKLPADPNELSTLATSCPGASLSCPLASLPTALTENHYALSHIFSDDAYASVLRCVPKDVPGRPIWACGTVTSVVSRCRSVFVFLEQIDARAVRGERSSVTPTGSVANNSGAHVEGKVKAVSGASGRDPYRLVVQKKCEPDLLLLTVLDVLVLDVLFLRLPAFFYISRSGCASLSLHQFTEKRINEKRHLPASRNYRHLSTVTFIV</sequence>
<accession>A0ABD0JSI8</accession>
<keyword evidence="2" id="KW-1185">Reference proteome</keyword>
<proteinExistence type="predicted"/>
<feature type="non-terminal residue" evidence="1">
    <location>
        <position position="221"/>
    </location>
</feature>
<dbReference type="AlphaFoldDB" id="A0ABD0JSI8"/>
<name>A0ABD0JSI8_9CAEN</name>
<gene>
    <name evidence="1" type="ORF">BaRGS_00031223</name>
</gene>
<dbReference type="Proteomes" id="UP001519460">
    <property type="component" value="Unassembled WGS sequence"/>
</dbReference>
<evidence type="ECO:0000313" key="1">
    <source>
        <dbReference type="EMBL" id="KAK7477538.1"/>
    </source>
</evidence>
<feature type="non-terminal residue" evidence="1">
    <location>
        <position position="1"/>
    </location>
</feature>
<reference evidence="1 2" key="1">
    <citation type="journal article" date="2023" name="Sci. Data">
        <title>Genome assembly of the Korean intertidal mud-creeper Batillaria attramentaria.</title>
        <authorList>
            <person name="Patra A.K."/>
            <person name="Ho P.T."/>
            <person name="Jun S."/>
            <person name="Lee S.J."/>
            <person name="Kim Y."/>
            <person name="Won Y.J."/>
        </authorList>
    </citation>
    <scope>NUCLEOTIDE SEQUENCE [LARGE SCALE GENOMIC DNA]</scope>
    <source>
        <strain evidence="1">Wonlab-2016</strain>
    </source>
</reference>
<comment type="caution">
    <text evidence="1">The sequence shown here is derived from an EMBL/GenBank/DDBJ whole genome shotgun (WGS) entry which is preliminary data.</text>
</comment>
<evidence type="ECO:0008006" key="3">
    <source>
        <dbReference type="Google" id="ProtNLM"/>
    </source>
</evidence>